<evidence type="ECO:0000256" key="1">
    <source>
        <dbReference type="SAM" id="SignalP"/>
    </source>
</evidence>
<sequence length="238" mass="26170">MLNKHVFFLVQMLVAISSSPMPASDQDFCPADVSRALSGEVHGNSTFMNYCSFIEQPGASCALASHAFTSFHVTSSGPGLIYSPPPLRIFSGRGGSVPATMLNKHVFFLVQATGAPVENLKDTLPNTLYTFTWDLPKHDKVVVHIPEGANDIQMGPLILQALVEACQKYVTKDRRNCRTDTNSNFLDVGTLLAADCSGPKVEFQKFQKVIHEDTMLVLEIKFPEFIDRTPDSIKKCGM</sequence>
<protein>
    <submittedName>
        <fullName evidence="2">Uncharacterized protein</fullName>
    </submittedName>
</protein>
<feature type="chain" id="PRO_5039927044" evidence="1">
    <location>
        <begin position="19"/>
        <end position="238"/>
    </location>
</feature>
<comment type="caution">
    <text evidence="2">The sequence shown here is derived from an EMBL/GenBank/DDBJ whole genome shotgun (WGS) entry which is preliminary data.</text>
</comment>
<feature type="signal peptide" evidence="1">
    <location>
        <begin position="1"/>
        <end position="18"/>
    </location>
</feature>
<proteinExistence type="predicted"/>
<dbReference type="VEuPathDB" id="VectorBase:LOC119173810"/>
<keyword evidence="1" id="KW-0732">Signal</keyword>
<reference evidence="2" key="1">
    <citation type="journal article" date="2020" name="Cell">
        <title>Large-Scale Comparative Analyses of Tick Genomes Elucidate Their Genetic Diversity and Vector Capacities.</title>
        <authorList>
            <consortium name="Tick Genome and Microbiome Consortium (TIGMIC)"/>
            <person name="Jia N."/>
            <person name="Wang J."/>
            <person name="Shi W."/>
            <person name="Du L."/>
            <person name="Sun Y."/>
            <person name="Zhan W."/>
            <person name="Jiang J.F."/>
            <person name="Wang Q."/>
            <person name="Zhang B."/>
            <person name="Ji P."/>
            <person name="Bell-Sakyi L."/>
            <person name="Cui X.M."/>
            <person name="Yuan T.T."/>
            <person name="Jiang B.G."/>
            <person name="Yang W.F."/>
            <person name="Lam T.T."/>
            <person name="Chang Q.C."/>
            <person name="Ding S.J."/>
            <person name="Wang X.J."/>
            <person name="Zhu J.G."/>
            <person name="Ruan X.D."/>
            <person name="Zhao L."/>
            <person name="Wei J.T."/>
            <person name="Ye R.Z."/>
            <person name="Que T.C."/>
            <person name="Du C.H."/>
            <person name="Zhou Y.H."/>
            <person name="Cheng J.X."/>
            <person name="Dai P.F."/>
            <person name="Guo W.B."/>
            <person name="Han X.H."/>
            <person name="Huang E.J."/>
            <person name="Li L.F."/>
            <person name="Wei W."/>
            <person name="Gao Y.C."/>
            <person name="Liu J.Z."/>
            <person name="Shao H.Z."/>
            <person name="Wang X."/>
            <person name="Wang C.C."/>
            <person name="Yang T.C."/>
            <person name="Huo Q.B."/>
            <person name="Li W."/>
            <person name="Chen H.Y."/>
            <person name="Chen S.E."/>
            <person name="Zhou L.G."/>
            <person name="Ni X.B."/>
            <person name="Tian J.H."/>
            <person name="Sheng Y."/>
            <person name="Liu T."/>
            <person name="Pan Y.S."/>
            <person name="Xia L.Y."/>
            <person name="Li J."/>
            <person name="Zhao F."/>
            <person name="Cao W.C."/>
        </authorList>
    </citation>
    <scope>NUCLEOTIDE SEQUENCE</scope>
    <source>
        <strain evidence="2">Rmic-2018</strain>
    </source>
</reference>
<evidence type="ECO:0000313" key="3">
    <source>
        <dbReference type="Proteomes" id="UP000821866"/>
    </source>
</evidence>
<gene>
    <name evidence="2" type="ORF">HPB51_005087</name>
</gene>
<keyword evidence="3" id="KW-1185">Reference proteome</keyword>
<organism evidence="2 3">
    <name type="scientific">Rhipicephalus microplus</name>
    <name type="common">Cattle tick</name>
    <name type="synonym">Boophilus microplus</name>
    <dbReference type="NCBI Taxonomy" id="6941"/>
    <lineage>
        <taxon>Eukaryota</taxon>
        <taxon>Metazoa</taxon>
        <taxon>Ecdysozoa</taxon>
        <taxon>Arthropoda</taxon>
        <taxon>Chelicerata</taxon>
        <taxon>Arachnida</taxon>
        <taxon>Acari</taxon>
        <taxon>Parasitiformes</taxon>
        <taxon>Ixodida</taxon>
        <taxon>Ixodoidea</taxon>
        <taxon>Ixodidae</taxon>
        <taxon>Rhipicephalinae</taxon>
        <taxon>Rhipicephalus</taxon>
        <taxon>Boophilus</taxon>
    </lineage>
</organism>
<name>A0A9J6DKS4_RHIMP</name>
<dbReference type="AlphaFoldDB" id="A0A9J6DKS4"/>
<dbReference type="Proteomes" id="UP000821866">
    <property type="component" value="Chromosome 6"/>
</dbReference>
<accession>A0A9J6DKS4</accession>
<evidence type="ECO:0000313" key="2">
    <source>
        <dbReference type="EMBL" id="KAH8022789.1"/>
    </source>
</evidence>
<reference evidence="2" key="2">
    <citation type="submission" date="2021-09" db="EMBL/GenBank/DDBJ databases">
        <authorList>
            <person name="Jia N."/>
            <person name="Wang J."/>
            <person name="Shi W."/>
            <person name="Du L."/>
            <person name="Sun Y."/>
            <person name="Zhan W."/>
            <person name="Jiang J."/>
            <person name="Wang Q."/>
            <person name="Zhang B."/>
            <person name="Ji P."/>
            <person name="Sakyi L.B."/>
            <person name="Cui X."/>
            <person name="Yuan T."/>
            <person name="Jiang B."/>
            <person name="Yang W."/>
            <person name="Lam T.T.-Y."/>
            <person name="Chang Q."/>
            <person name="Ding S."/>
            <person name="Wang X."/>
            <person name="Zhu J."/>
            <person name="Ruan X."/>
            <person name="Zhao L."/>
            <person name="Wei J."/>
            <person name="Que T."/>
            <person name="Du C."/>
            <person name="Cheng J."/>
            <person name="Dai P."/>
            <person name="Han X."/>
            <person name="Huang E."/>
            <person name="Gao Y."/>
            <person name="Liu J."/>
            <person name="Shao H."/>
            <person name="Ye R."/>
            <person name="Li L."/>
            <person name="Wei W."/>
            <person name="Wang X."/>
            <person name="Wang C."/>
            <person name="Huo Q."/>
            <person name="Li W."/>
            <person name="Guo W."/>
            <person name="Chen H."/>
            <person name="Chen S."/>
            <person name="Zhou L."/>
            <person name="Zhou L."/>
            <person name="Ni X."/>
            <person name="Tian J."/>
            <person name="Zhou Y."/>
            <person name="Sheng Y."/>
            <person name="Liu T."/>
            <person name="Pan Y."/>
            <person name="Xia L."/>
            <person name="Li J."/>
            <person name="Zhao F."/>
            <person name="Cao W."/>
        </authorList>
    </citation>
    <scope>NUCLEOTIDE SEQUENCE</scope>
    <source>
        <strain evidence="2">Rmic-2018</strain>
        <tissue evidence="2">Larvae</tissue>
    </source>
</reference>
<dbReference type="EMBL" id="JABSTU010000008">
    <property type="protein sequence ID" value="KAH8022789.1"/>
    <property type="molecule type" value="Genomic_DNA"/>
</dbReference>